<proteinExistence type="predicted"/>
<feature type="domain" description="Aminotransferase class I/classII large" evidence="1">
    <location>
        <begin position="65"/>
        <end position="364"/>
    </location>
</feature>
<evidence type="ECO:0000313" key="2">
    <source>
        <dbReference type="EMBL" id="AXC14443.1"/>
    </source>
</evidence>
<protein>
    <submittedName>
        <fullName evidence="2">Aspartate aminotransferase</fullName>
    </submittedName>
</protein>
<dbReference type="Gene3D" id="3.90.1150.10">
    <property type="entry name" value="Aspartate Aminotransferase, domain 1"/>
    <property type="match status" value="1"/>
</dbReference>
<dbReference type="PANTHER" id="PTHR43510">
    <property type="entry name" value="AMINOTRANSFERASE FUNCTION, HYPOTHETICAL (EUROFUNG)"/>
    <property type="match status" value="1"/>
</dbReference>
<dbReference type="KEGG" id="abas:ACPOL_5189"/>
<keyword evidence="3" id="KW-1185">Reference proteome</keyword>
<sequence length="376" mass="41665">MEMALSHEEDVSGMNLPRPYSESPYMEFSKLRSSATYNLATSGLMNSTISDLDLDLSELDIHGPTLYGYAPLREAVAAMKGVTAESVVLTTGTSMANHLAMSALFATGDEVLIEEPTYELILTTAQYLGARVRRFQRRAEDNYALDPQEVAEQLSASTRLIVLSNMHNPTSVLATEESLRAVGEMANEIGARILIDEVYLETLHHPPVPTSFLFGNQFVVTSSLTKAYGLSGLRCGWILAEPELAERIWRLNDLFAATPVHIAELLSLRAIEQIEKFGRRADIILDINRRSFSEILAAHPAIEVRLSPVGTTAFPRLREGRVPAFCDFLRDSYQTSVVPGSYFESPDYFRVGLAGDVDMTREGLLRLATALDQWKV</sequence>
<dbReference type="GO" id="GO:0030170">
    <property type="term" value="F:pyridoxal phosphate binding"/>
    <property type="evidence" value="ECO:0007669"/>
    <property type="project" value="InterPro"/>
</dbReference>
<dbReference type="CDD" id="cd00609">
    <property type="entry name" value="AAT_like"/>
    <property type="match status" value="1"/>
</dbReference>
<dbReference type="InterPro" id="IPR015424">
    <property type="entry name" value="PyrdxlP-dep_Trfase"/>
</dbReference>
<accession>A0A2Z5G5D5</accession>
<keyword evidence="2" id="KW-0808">Transferase</keyword>
<dbReference type="AlphaFoldDB" id="A0A2Z5G5D5"/>
<dbReference type="EMBL" id="CP030840">
    <property type="protein sequence ID" value="AXC14443.1"/>
    <property type="molecule type" value="Genomic_DNA"/>
</dbReference>
<dbReference type="InterPro" id="IPR015421">
    <property type="entry name" value="PyrdxlP-dep_Trfase_major"/>
</dbReference>
<dbReference type="Proteomes" id="UP000253606">
    <property type="component" value="Chromosome"/>
</dbReference>
<dbReference type="InterPro" id="IPR015422">
    <property type="entry name" value="PyrdxlP-dep_Trfase_small"/>
</dbReference>
<dbReference type="Pfam" id="PF00155">
    <property type="entry name" value="Aminotran_1_2"/>
    <property type="match status" value="1"/>
</dbReference>
<evidence type="ECO:0000313" key="3">
    <source>
        <dbReference type="Proteomes" id="UP000253606"/>
    </source>
</evidence>
<evidence type="ECO:0000259" key="1">
    <source>
        <dbReference type="Pfam" id="PF00155"/>
    </source>
</evidence>
<name>A0A2Z5G5D5_9BACT</name>
<dbReference type="PANTHER" id="PTHR43510:SF1">
    <property type="entry name" value="AMINOTRANSFERASE FUNCTION, HYPOTHETICAL (EUROFUNG)"/>
    <property type="match status" value="1"/>
</dbReference>
<dbReference type="SUPFAM" id="SSF53383">
    <property type="entry name" value="PLP-dependent transferases"/>
    <property type="match status" value="1"/>
</dbReference>
<organism evidence="2 3">
    <name type="scientific">Acidisarcina polymorpha</name>
    <dbReference type="NCBI Taxonomy" id="2211140"/>
    <lineage>
        <taxon>Bacteria</taxon>
        <taxon>Pseudomonadati</taxon>
        <taxon>Acidobacteriota</taxon>
        <taxon>Terriglobia</taxon>
        <taxon>Terriglobales</taxon>
        <taxon>Acidobacteriaceae</taxon>
        <taxon>Acidisarcina</taxon>
    </lineage>
</organism>
<keyword evidence="2" id="KW-0032">Aminotransferase</keyword>
<reference evidence="2 3" key="1">
    <citation type="journal article" date="2018" name="Front. Microbiol.">
        <title>Hydrolytic Capabilities as a Key to Environmental Success: Chitinolytic and Cellulolytic Acidobacteria From Acidic Sub-arctic Soils and Boreal Peatlands.</title>
        <authorList>
            <person name="Belova S.E."/>
            <person name="Ravin N.V."/>
            <person name="Pankratov T.A."/>
            <person name="Rakitin A.L."/>
            <person name="Ivanova A.A."/>
            <person name="Beletsky A.V."/>
            <person name="Mardanov A.V."/>
            <person name="Sinninghe Damste J.S."/>
            <person name="Dedysh S.N."/>
        </authorList>
    </citation>
    <scope>NUCLEOTIDE SEQUENCE [LARGE SCALE GENOMIC DNA]</scope>
    <source>
        <strain evidence="2 3">SBC82</strain>
    </source>
</reference>
<dbReference type="InterPro" id="IPR004839">
    <property type="entry name" value="Aminotransferase_I/II_large"/>
</dbReference>
<dbReference type="Gene3D" id="3.40.640.10">
    <property type="entry name" value="Type I PLP-dependent aspartate aminotransferase-like (Major domain)"/>
    <property type="match status" value="1"/>
</dbReference>
<dbReference type="GO" id="GO:0008483">
    <property type="term" value="F:transaminase activity"/>
    <property type="evidence" value="ECO:0007669"/>
    <property type="project" value="UniProtKB-KW"/>
</dbReference>
<gene>
    <name evidence="2" type="ORF">ACPOL_5189</name>
</gene>